<dbReference type="EC" id="2.3.1.225" evidence="10"/>
<evidence type="ECO:0000256" key="5">
    <source>
        <dbReference type="ARBA" id="ARBA00023136"/>
    </source>
</evidence>
<dbReference type="EMBL" id="PITJ01000909">
    <property type="protein sequence ID" value="TBU00768.1"/>
    <property type="molecule type" value="Genomic_DNA"/>
</dbReference>
<dbReference type="InterPro" id="IPR039859">
    <property type="entry name" value="PFA4/ZDH16/20/ERF2-like"/>
</dbReference>
<protein>
    <recommendedName>
        <fullName evidence="10">Palmitoyltransferase</fullName>
        <ecNumber evidence="10">2.3.1.225</ecNumber>
    </recommendedName>
</protein>
<dbReference type="VEuPathDB" id="MicrosporidiaDB:CWI37_0909p0020"/>
<keyword evidence="5 10" id="KW-0472">Membrane</keyword>
<dbReference type="InterPro" id="IPR001594">
    <property type="entry name" value="Palmitoyltrfase_DHHC"/>
</dbReference>
<comment type="subcellular location">
    <subcellularLocation>
        <location evidence="1">Membrane</location>
        <topology evidence="1">Multi-pass membrane protein</topology>
    </subcellularLocation>
</comment>
<dbReference type="GO" id="GO:0006612">
    <property type="term" value="P:protein targeting to membrane"/>
    <property type="evidence" value="ECO:0007669"/>
    <property type="project" value="TreeGrafter"/>
</dbReference>
<reference evidence="12 13" key="1">
    <citation type="submission" date="2017-12" db="EMBL/GenBank/DDBJ databases">
        <authorList>
            <person name="Pombert J.-F."/>
            <person name="Haag K.L."/>
            <person name="Ebert D."/>
        </authorList>
    </citation>
    <scope>NUCLEOTIDE SEQUENCE [LARGE SCALE GENOMIC DNA]</scope>
    <source>
        <strain evidence="12">FI-OER-3-3</strain>
    </source>
</reference>
<sequence length="262" mass="30811">MDLLKRKKSKHRIITFTLHTILLAYLILYCLCYRISLLKKVRIYFFGFVSLISLLKTYLSNPGFIIKNKEKKYDKSVLFLGTNTLINITSEYKMPFCREIVLDGFVFTEMFCIECNIFKNRSISHCNVCDRCVMERDHHCPWIDNCIGAANFKYFIISIYTTTTCLYFTTESTYRMIYSAFIPSFILPLIFIFTIIFSLAFIIFVALSFYYTMLIFCNTTAIQYIKNGFSYSKINPKEFLRFFCTFNTSYIESTPGTKTIPV</sequence>
<gene>
    <name evidence="12" type="ORF">CWI37_0909p0020</name>
</gene>
<feature type="transmembrane region" description="Helical" evidence="10">
    <location>
        <begin position="12"/>
        <end position="36"/>
    </location>
</feature>
<evidence type="ECO:0000256" key="10">
    <source>
        <dbReference type="RuleBase" id="RU079119"/>
    </source>
</evidence>
<keyword evidence="8 10" id="KW-0012">Acyltransferase</keyword>
<evidence type="ECO:0000256" key="9">
    <source>
        <dbReference type="ARBA" id="ARBA00048048"/>
    </source>
</evidence>
<evidence type="ECO:0000256" key="4">
    <source>
        <dbReference type="ARBA" id="ARBA00022989"/>
    </source>
</evidence>
<evidence type="ECO:0000259" key="11">
    <source>
        <dbReference type="Pfam" id="PF01529"/>
    </source>
</evidence>
<keyword evidence="6" id="KW-0564">Palmitate</keyword>
<dbReference type="PANTHER" id="PTHR22883">
    <property type="entry name" value="ZINC FINGER DHHC DOMAIN CONTAINING PROTEIN"/>
    <property type="match status" value="1"/>
</dbReference>
<dbReference type="AlphaFoldDB" id="A0A4Q9L0A9"/>
<evidence type="ECO:0000256" key="1">
    <source>
        <dbReference type="ARBA" id="ARBA00004141"/>
    </source>
</evidence>
<evidence type="ECO:0000256" key="2">
    <source>
        <dbReference type="ARBA" id="ARBA00022679"/>
    </source>
</evidence>
<evidence type="ECO:0000313" key="12">
    <source>
        <dbReference type="EMBL" id="TBU00768.1"/>
    </source>
</evidence>
<dbReference type="Pfam" id="PF01529">
    <property type="entry name" value="DHHC"/>
    <property type="match status" value="1"/>
</dbReference>
<dbReference type="GO" id="GO:0016020">
    <property type="term" value="C:membrane"/>
    <property type="evidence" value="ECO:0007669"/>
    <property type="project" value="UniProtKB-SubCell"/>
</dbReference>
<keyword evidence="7" id="KW-0449">Lipoprotein</keyword>
<accession>A0A4Q9L0A9</accession>
<organism evidence="12 13">
    <name type="scientific">Hamiltosporidium tvaerminnensis</name>
    <dbReference type="NCBI Taxonomy" id="1176355"/>
    <lineage>
        <taxon>Eukaryota</taxon>
        <taxon>Fungi</taxon>
        <taxon>Fungi incertae sedis</taxon>
        <taxon>Microsporidia</taxon>
        <taxon>Dubosqiidae</taxon>
        <taxon>Hamiltosporidium</taxon>
    </lineage>
</organism>
<dbReference type="GO" id="GO:0019706">
    <property type="term" value="F:protein-cysteine S-palmitoyltransferase activity"/>
    <property type="evidence" value="ECO:0007669"/>
    <property type="project" value="UniProtKB-EC"/>
</dbReference>
<keyword evidence="2 10" id="KW-0808">Transferase</keyword>
<dbReference type="PROSITE" id="PS50216">
    <property type="entry name" value="DHHC"/>
    <property type="match status" value="1"/>
</dbReference>
<comment type="caution">
    <text evidence="12">The sequence shown here is derived from an EMBL/GenBank/DDBJ whole genome shotgun (WGS) entry which is preliminary data.</text>
</comment>
<feature type="transmembrane region" description="Helical" evidence="10">
    <location>
        <begin position="185"/>
        <end position="211"/>
    </location>
</feature>
<name>A0A4Q9L0A9_9MICR</name>
<dbReference type="GO" id="GO:0005794">
    <property type="term" value="C:Golgi apparatus"/>
    <property type="evidence" value="ECO:0007669"/>
    <property type="project" value="TreeGrafter"/>
</dbReference>
<keyword evidence="4 10" id="KW-1133">Transmembrane helix</keyword>
<feature type="domain" description="Palmitoyltransferase DHHC" evidence="11">
    <location>
        <begin position="109"/>
        <end position="227"/>
    </location>
</feature>
<dbReference type="GO" id="GO:0005783">
    <property type="term" value="C:endoplasmic reticulum"/>
    <property type="evidence" value="ECO:0007669"/>
    <property type="project" value="TreeGrafter"/>
</dbReference>
<evidence type="ECO:0000256" key="8">
    <source>
        <dbReference type="ARBA" id="ARBA00023315"/>
    </source>
</evidence>
<comment type="catalytic activity">
    <reaction evidence="9 10">
        <text>L-cysteinyl-[protein] + hexadecanoyl-CoA = S-hexadecanoyl-L-cysteinyl-[protein] + CoA</text>
        <dbReference type="Rhea" id="RHEA:36683"/>
        <dbReference type="Rhea" id="RHEA-COMP:10131"/>
        <dbReference type="Rhea" id="RHEA-COMP:11032"/>
        <dbReference type="ChEBI" id="CHEBI:29950"/>
        <dbReference type="ChEBI" id="CHEBI:57287"/>
        <dbReference type="ChEBI" id="CHEBI:57379"/>
        <dbReference type="ChEBI" id="CHEBI:74151"/>
        <dbReference type="EC" id="2.3.1.225"/>
    </reaction>
</comment>
<evidence type="ECO:0000256" key="7">
    <source>
        <dbReference type="ARBA" id="ARBA00023288"/>
    </source>
</evidence>
<comment type="similarity">
    <text evidence="10">Belongs to the DHHC palmitoyltransferase family.</text>
</comment>
<evidence type="ECO:0000313" key="13">
    <source>
        <dbReference type="Proteomes" id="UP000292362"/>
    </source>
</evidence>
<feature type="transmembrane region" description="Helical" evidence="10">
    <location>
        <begin position="42"/>
        <end position="59"/>
    </location>
</feature>
<evidence type="ECO:0000256" key="3">
    <source>
        <dbReference type="ARBA" id="ARBA00022692"/>
    </source>
</evidence>
<keyword evidence="3 10" id="KW-0812">Transmembrane</keyword>
<comment type="domain">
    <text evidence="10">The DHHC domain is required for palmitoyltransferase activity.</text>
</comment>
<evidence type="ECO:0000256" key="6">
    <source>
        <dbReference type="ARBA" id="ARBA00023139"/>
    </source>
</evidence>
<proteinExistence type="inferred from homology"/>
<dbReference type="Proteomes" id="UP000292362">
    <property type="component" value="Unassembled WGS sequence"/>
</dbReference>